<dbReference type="GO" id="GO:0005886">
    <property type="term" value="C:plasma membrane"/>
    <property type="evidence" value="ECO:0007669"/>
    <property type="project" value="TreeGrafter"/>
</dbReference>
<keyword evidence="16" id="KW-0325">Glycoprotein</keyword>
<feature type="signal peptide" evidence="21">
    <location>
        <begin position="1"/>
        <end position="24"/>
    </location>
</feature>
<proteinExistence type="inferred from homology"/>
<evidence type="ECO:0000256" key="13">
    <source>
        <dbReference type="ARBA" id="ARBA00023121"/>
    </source>
</evidence>
<keyword evidence="10" id="KW-0418">Kinase</keyword>
<keyword evidence="8 21" id="KW-0732">Signal</keyword>
<evidence type="ECO:0000256" key="1">
    <source>
        <dbReference type="ARBA" id="ARBA00003211"/>
    </source>
</evidence>
<dbReference type="GO" id="GO:0009506">
    <property type="term" value="C:plasmodesma"/>
    <property type="evidence" value="ECO:0007669"/>
    <property type="project" value="TreeGrafter"/>
</dbReference>
<keyword evidence="4 18" id="KW-0813">Transport</keyword>
<dbReference type="InterPro" id="IPR024788">
    <property type="entry name" value="Malectin-like_Carb-bd_dom"/>
</dbReference>
<evidence type="ECO:0000256" key="4">
    <source>
        <dbReference type="ARBA" id="ARBA00022448"/>
    </source>
</evidence>
<dbReference type="Pfam" id="PF07714">
    <property type="entry name" value="PK_Tyr_Ser-Thr"/>
    <property type="match status" value="1"/>
</dbReference>
<dbReference type="GO" id="GO:0008289">
    <property type="term" value="F:lipid binding"/>
    <property type="evidence" value="ECO:0007669"/>
    <property type="project" value="UniProtKB-KW"/>
</dbReference>
<dbReference type="Gene3D" id="1.10.110.10">
    <property type="entry name" value="Plant lipid-transfer and hydrophobic proteins"/>
    <property type="match status" value="1"/>
</dbReference>
<evidence type="ECO:0000256" key="11">
    <source>
        <dbReference type="ARBA" id="ARBA00022840"/>
    </source>
</evidence>
<dbReference type="PROSITE" id="PS00107">
    <property type="entry name" value="PROTEIN_KINASE_ATP"/>
    <property type="match status" value="1"/>
</dbReference>
<keyword evidence="6" id="KW-0808">Transferase</keyword>
<comment type="similarity">
    <text evidence="3 18">Belongs to the plant LTP family.</text>
</comment>
<sequence>MVFPSKITTCLLVLAVYMAAPSESTITCGTVTSTLARCIGYLTNSGSLPSDCCVGVKSLNQMAQTTPDRRQVCECLKSAAKDITGLNTDLVATLPTTCGVSVPYPIRFSTNCDTSRRKLLCSMKIMEGRSRLSLLLLLLLLSFSSSTSAADYTPTDKILLNCGASDDLTDTDNRTWIPDVKSKFFSSSGDSKTSPAATQDPSVPEVPYMTARIFRSPFTYSFPVASGRKFVRLYFHPNSYDGLNATNSLFSVTLGSSYTLLKNFSAAQTAQALSYSSIVKEFVVNVEGGASLNITFTPEPTPKAYAFVNGIEVTSMPDLYSNTDGTLSIVGSSTAVDIDNSTALENVYRLNVGGNDISPSEDTGLYRSWYDDSPYIFAAGIGVVDTADPNMTIKYPADTPTYIAPVDVYSTARSMTPTAQINLNFNLTWSKSRTAIVAGVVSGAVVLGLVLGLCVMVAYRRRKAGEYQPASDATSGWLPLSLYGNSHSGGSGKTNTTGSYASSLPSNLCRHFSFAEIKAATKNFDESRVLGVGGFGKVYRGEIDGGTTKVAIKRGNPMSEQGVHEFQTEIEMLSKLRHRHLVSLIGYCEENCEMILVYDYMAHGTMREHLYKTQNSPLPWKQRLEICIGAARGLHYLHTGAKHTIIHRDVKTTNILLDEKWVAKVSDFGLSKTGPTLDHTHVSTVVKGSFGYLDPEYFRRQQLTDKSDVYSFGVVLFEALCARPALNPTLAKEQVSLAEWAPYCYKKGMLDQIVDPHLKGKITPECFKKFAETAMKCVLDQGIERPSMGDVLWNLEFALQLQESAEESGKGICSEMDMGEIKYDDDNCKGKSNNDKGSDVYEGNVSDSRSSGIDMSIGGRSLASEDSDGLTPNPPFEPVSSPLASEAN</sequence>
<name>A0A8S9FCW3_BRACR</name>
<dbReference type="Gene3D" id="1.10.510.10">
    <property type="entry name" value="Transferase(Phosphotransferase) domain 1"/>
    <property type="match status" value="1"/>
</dbReference>
<keyword evidence="5" id="KW-0723">Serine/threonine-protein kinase</keyword>
<evidence type="ECO:0000256" key="9">
    <source>
        <dbReference type="ARBA" id="ARBA00022741"/>
    </source>
</evidence>
<keyword evidence="11 17" id="KW-0067">ATP-binding</keyword>
<dbReference type="InterPro" id="IPR008271">
    <property type="entry name" value="Ser/Thr_kinase_AS"/>
</dbReference>
<dbReference type="CDD" id="cd01960">
    <property type="entry name" value="nsLTP1"/>
    <property type="match status" value="1"/>
</dbReference>
<evidence type="ECO:0000256" key="16">
    <source>
        <dbReference type="ARBA" id="ARBA00023180"/>
    </source>
</evidence>
<feature type="compositionally biased region" description="Basic and acidic residues" evidence="19">
    <location>
        <begin position="827"/>
        <end position="839"/>
    </location>
</feature>
<evidence type="ECO:0000256" key="5">
    <source>
        <dbReference type="ARBA" id="ARBA00022527"/>
    </source>
</evidence>
<dbReference type="GO" id="GO:0004674">
    <property type="term" value="F:protein serine/threonine kinase activity"/>
    <property type="evidence" value="ECO:0007669"/>
    <property type="project" value="UniProtKB-KW"/>
</dbReference>
<dbReference type="GO" id="GO:0006869">
    <property type="term" value="P:lipid transport"/>
    <property type="evidence" value="ECO:0007669"/>
    <property type="project" value="InterPro"/>
</dbReference>
<dbReference type="PROSITE" id="PS50011">
    <property type="entry name" value="PROTEIN_KINASE_DOM"/>
    <property type="match status" value="1"/>
</dbReference>
<evidence type="ECO:0000256" key="8">
    <source>
        <dbReference type="ARBA" id="ARBA00022729"/>
    </source>
</evidence>
<dbReference type="CDD" id="cd14066">
    <property type="entry name" value="STKc_IRAK"/>
    <property type="match status" value="1"/>
</dbReference>
<dbReference type="InterPro" id="IPR000528">
    <property type="entry name" value="Plant_nsLTP"/>
</dbReference>
<accession>A0A8S9FCW3</accession>
<dbReference type="FunFam" id="1.10.510.10:FF:000058">
    <property type="entry name" value="Receptor-like protein kinase FERONIA"/>
    <property type="match status" value="1"/>
</dbReference>
<comment type="caution">
    <text evidence="23">The sequence shown here is derived from an EMBL/GenBank/DDBJ whole genome shotgun (WGS) entry which is preliminary data.</text>
</comment>
<comment type="function">
    <text evidence="1 18">Plant non-specific lipid-transfer proteins transfer phospholipids as well as galactolipids across membranes. May play a role in wax or cutin deposition in the cell walls of expanding epidermal cells and certain secretory tissues.</text>
</comment>
<evidence type="ECO:0000256" key="15">
    <source>
        <dbReference type="ARBA" id="ARBA00023157"/>
    </source>
</evidence>
<feature type="chain" id="PRO_5035862788" description="Non-specific lipid-transfer protein" evidence="21">
    <location>
        <begin position="25"/>
        <end position="888"/>
    </location>
</feature>
<evidence type="ECO:0000256" key="7">
    <source>
        <dbReference type="ARBA" id="ARBA00022692"/>
    </source>
</evidence>
<dbReference type="PANTHER" id="PTHR27003:SF460">
    <property type="entry name" value="RECEPTOR-LIKE PROTEIN KINASE FERONIA"/>
    <property type="match status" value="1"/>
</dbReference>
<dbReference type="PROSITE" id="PS00108">
    <property type="entry name" value="PROTEIN_KINASE_ST"/>
    <property type="match status" value="1"/>
</dbReference>
<keyword evidence="13 18" id="KW-0446">Lipid-binding</keyword>
<evidence type="ECO:0000256" key="10">
    <source>
        <dbReference type="ARBA" id="ARBA00022777"/>
    </source>
</evidence>
<dbReference type="Gene3D" id="2.60.120.430">
    <property type="entry name" value="Galactose-binding lectin"/>
    <property type="match status" value="2"/>
</dbReference>
<dbReference type="SMART" id="SM00499">
    <property type="entry name" value="AAI"/>
    <property type="match status" value="1"/>
</dbReference>
<dbReference type="GO" id="GO:0005524">
    <property type="term" value="F:ATP binding"/>
    <property type="evidence" value="ECO:0007669"/>
    <property type="project" value="UniProtKB-UniRule"/>
</dbReference>
<dbReference type="InterPro" id="IPR045272">
    <property type="entry name" value="ANXUR1/2-like"/>
</dbReference>
<evidence type="ECO:0000256" key="17">
    <source>
        <dbReference type="PROSITE-ProRule" id="PRU10141"/>
    </source>
</evidence>
<protein>
    <recommendedName>
        <fullName evidence="18">Non-specific lipid-transfer protein</fullName>
    </recommendedName>
</protein>
<feature type="transmembrane region" description="Helical" evidence="20">
    <location>
        <begin position="435"/>
        <end position="459"/>
    </location>
</feature>
<keyword evidence="7 20" id="KW-0812">Transmembrane</keyword>
<dbReference type="GO" id="GO:0004714">
    <property type="term" value="F:transmembrane receptor protein tyrosine kinase activity"/>
    <property type="evidence" value="ECO:0007669"/>
    <property type="project" value="InterPro"/>
</dbReference>
<dbReference type="PRINTS" id="PR00382">
    <property type="entry name" value="LIPIDTRNSFER"/>
</dbReference>
<feature type="region of interest" description="Disordered" evidence="19">
    <location>
        <begin position="827"/>
        <end position="888"/>
    </location>
</feature>
<feature type="binding site" evidence="17">
    <location>
        <position position="553"/>
    </location>
    <ligand>
        <name>ATP</name>
        <dbReference type="ChEBI" id="CHEBI:30616"/>
    </ligand>
</feature>
<dbReference type="PANTHER" id="PTHR27003">
    <property type="entry name" value="OS07G0166700 PROTEIN"/>
    <property type="match status" value="1"/>
</dbReference>
<keyword evidence="15" id="KW-1015">Disulfide bond</keyword>
<keyword evidence="12 20" id="KW-1133">Transmembrane helix</keyword>
<evidence type="ECO:0000256" key="12">
    <source>
        <dbReference type="ARBA" id="ARBA00022989"/>
    </source>
</evidence>
<reference evidence="23" key="1">
    <citation type="submission" date="2019-12" db="EMBL/GenBank/DDBJ databases">
        <title>Genome sequencing and annotation of Brassica cretica.</title>
        <authorList>
            <person name="Studholme D.J."/>
            <person name="Sarris P.F."/>
        </authorList>
    </citation>
    <scope>NUCLEOTIDE SEQUENCE</scope>
    <source>
        <strain evidence="23">PFS-102/07</strain>
        <tissue evidence="23">Leaf</tissue>
    </source>
</reference>
<evidence type="ECO:0000256" key="21">
    <source>
        <dbReference type="SAM" id="SignalP"/>
    </source>
</evidence>
<evidence type="ECO:0000256" key="20">
    <source>
        <dbReference type="SAM" id="Phobius"/>
    </source>
</evidence>
<dbReference type="Pfam" id="PF12819">
    <property type="entry name" value="Malectin_like"/>
    <property type="match status" value="1"/>
</dbReference>
<dbReference type="InterPro" id="IPR036312">
    <property type="entry name" value="Bifun_inhib/LTP/seed_sf"/>
</dbReference>
<dbReference type="SUPFAM" id="SSF47699">
    <property type="entry name" value="Bifunctional inhibitor/lipid-transfer protein/seed storage 2S albumin"/>
    <property type="match status" value="1"/>
</dbReference>
<dbReference type="AlphaFoldDB" id="A0A8S9FCW3"/>
<dbReference type="InterPro" id="IPR011009">
    <property type="entry name" value="Kinase-like_dom_sf"/>
</dbReference>
<evidence type="ECO:0000259" key="22">
    <source>
        <dbReference type="PROSITE" id="PS50011"/>
    </source>
</evidence>
<dbReference type="InterPro" id="IPR000719">
    <property type="entry name" value="Prot_kinase_dom"/>
</dbReference>
<comment type="subcellular location">
    <subcellularLocation>
        <location evidence="2">Membrane</location>
        <topology evidence="2">Single-pass type I membrane protein</topology>
    </subcellularLocation>
</comment>
<organism evidence="23">
    <name type="scientific">Brassica cretica</name>
    <name type="common">Mustard</name>
    <dbReference type="NCBI Taxonomy" id="69181"/>
    <lineage>
        <taxon>Eukaryota</taxon>
        <taxon>Viridiplantae</taxon>
        <taxon>Streptophyta</taxon>
        <taxon>Embryophyta</taxon>
        <taxon>Tracheophyta</taxon>
        <taxon>Spermatophyta</taxon>
        <taxon>Magnoliopsida</taxon>
        <taxon>eudicotyledons</taxon>
        <taxon>Gunneridae</taxon>
        <taxon>Pentapetalae</taxon>
        <taxon>rosids</taxon>
        <taxon>malvids</taxon>
        <taxon>Brassicales</taxon>
        <taxon>Brassicaceae</taxon>
        <taxon>Brassiceae</taxon>
        <taxon>Brassica</taxon>
    </lineage>
</organism>
<dbReference type="Pfam" id="PF00234">
    <property type="entry name" value="Tryp_alpha_amyl"/>
    <property type="match status" value="1"/>
</dbReference>
<evidence type="ECO:0000256" key="18">
    <source>
        <dbReference type="RuleBase" id="RU000628"/>
    </source>
</evidence>
<evidence type="ECO:0000313" key="23">
    <source>
        <dbReference type="EMBL" id="KAF2531355.1"/>
    </source>
</evidence>
<dbReference type="InterPro" id="IPR016140">
    <property type="entry name" value="Bifunc_inhib/LTP/seed_store"/>
</dbReference>
<evidence type="ECO:0000256" key="2">
    <source>
        <dbReference type="ARBA" id="ARBA00004479"/>
    </source>
</evidence>
<dbReference type="InterPro" id="IPR001245">
    <property type="entry name" value="Ser-Thr/Tyr_kinase_cat_dom"/>
</dbReference>
<keyword evidence="14 20" id="KW-0472">Membrane</keyword>
<gene>
    <name evidence="23" type="ORF">F2Q70_00032581</name>
</gene>
<dbReference type="FunFam" id="1.10.110.10:FF:000002">
    <property type="entry name" value="Non-specific lipid-transfer protein"/>
    <property type="match status" value="1"/>
</dbReference>
<evidence type="ECO:0000256" key="19">
    <source>
        <dbReference type="SAM" id="MobiDB-lite"/>
    </source>
</evidence>
<evidence type="ECO:0000256" key="3">
    <source>
        <dbReference type="ARBA" id="ARBA00009748"/>
    </source>
</evidence>
<evidence type="ECO:0000256" key="14">
    <source>
        <dbReference type="ARBA" id="ARBA00023136"/>
    </source>
</evidence>
<feature type="domain" description="Protein kinase" evidence="22">
    <location>
        <begin position="524"/>
        <end position="798"/>
    </location>
</feature>
<keyword evidence="9 17" id="KW-0547">Nucleotide-binding</keyword>
<dbReference type="EMBL" id="QGKY02002305">
    <property type="protein sequence ID" value="KAF2531355.1"/>
    <property type="molecule type" value="Genomic_DNA"/>
</dbReference>
<evidence type="ECO:0000256" key="6">
    <source>
        <dbReference type="ARBA" id="ARBA00022679"/>
    </source>
</evidence>
<dbReference type="FunFam" id="3.30.200.20:FF:000039">
    <property type="entry name" value="receptor-like protein kinase FERONIA"/>
    <property type="match status" value="1"/>
</dbReference>
<dbReference type="InterPro" id="IPR017441">
    <property type="entry name" value="Protein_kinase_ATP_BS"/>
</dbReference>
<dbReference type="Gene3D" id="3.30.200.20">
    <property type="entry name" value="Phosphorylase Kinase, domain 1"/>
    <property type="match status" value="1"/>
</dbReference>
<dbReference type="FunFam" id="2.60.120.430:FF:000003">
    <property type="entry name" value="FERONIA receptor-like kinase"/>
    <property type="match status" value="1"/>
</dbReference>
<dbReference type="SMART" id="SM00220">
    <property type="entry name" value="S_TKc"/>
    <property type="match status" value="1"/>
</dbReference>
<dbReference type="SUPFAM" id="SSF56112">
    <property type="entry name" value="Protein kinase-like (PK-like)"/>
    <property type="match status" value="1"/>
</dbReference>